<reference evidence="1 2" key="1">
    <citation type="submission" date="2017-02" db="EMBL/GenBank/DDBJ databases">
        <title>Genomes of Trichoderma spp. with biocontrol activity.</title>
        <authorList>
            <person name="Gardiner D."/>
            <person name="Kazan K."/>
            <person name="Vos C."/>
            <person name="Harvey P."/>
        </authorList>
    </citation>
    <scope>NUCLEOTIDE SEQUENCE [LARGE SCALE GENOMIC DNA]</scope>
    <source>
        <strain evidence="1 2">Tr1</strain>
    </source>
</reference>
<dbReference type="AlphaFoldDB" id="A0A2K0TX66"/>
<comment type="caution">
    <text evidence="1">The sequence shown here is derived from an EMBL/GenBank/DDBJ whole genome shotgun (WGS) entry which is preliminary data.</text>
</comment>
<dbReference type="OrthoDB" id="10583771at2759"/>
<accession>A0A2K0TX66</accession>
<evidence type="ECO:0000313" key="2">
    <source>
        <dbReference type="Proteomes" id="UP000236290"/>
    </source>
</evidence>
<name>A0A2K0TX66_TRIHA</name>
<evidence type="ECO:0000313" key="1">
    <source>
        <dbReference type="EMBL" id="PNP50109.1"/>
    </source>
</evidence>
<protein>
    <submittedName>
        <fullName evidence="1">Uncharacterized protein</fullName>
    </submittedName>
</protein>
<sequence length="83" mass="9762">MDPESEHAARVALAGSRTLDDILPHWEQSMDLNPKDPLEQPDYPKYEKMMLHWEGFVNADPPPEVHLYWKEGLAEAKKRWQIH</sequence>
<gene>
    <name evidence="1" type="ORF">THARTR1_09098</name>
</gene>
<dbReference type="EMBL" id="MTYI01000165">
    <property type="protein sequence ID" value="PNP50109.1"/>
    <property type="molecule type" value="Genomic_DNA"/>
</dbReference>
<organism evidence="1 2">
    <name type="scientific">Trichoderma harzianum</name>
    <name type="common">Hypocrea lixii</name>
    <dbReference type="NCBI Taxonomy" id="5544"/>
    <lineage>
        <taxon>Eukaryota</taxon>
        <taxon>Fungi</taxon>
        <taxon>Dikarya</taxon>
        <taxon>Ascomycota</taxon>
        <taxon>Pezizomycotina</taxon>
        <taxon>Sordariomycetes</taxon>
        <taxon>Hypocreomycetidae</taxon>
        <taxon>Hypocreales</taxon>
        <taxon>Hypocreaceae</taxon>
        <taxon>Trichoderma</taxon>
    </lineage>
</organism>
<proteinExistence type="predicted"/>
<dbReference type="Proteomes" id="UP000236290">
    <property type="component" value="Unassembled WGS sequence"/>
</dbReference>